<evidence type="ECO:0008006" key="4">
    <source>
        <dbReference type="Google" id="ProtNLM"/>
    </source>
</evidence>
<reference evidence="3" key="1">
    <citation type="submission" date="2016-05" db="EMBL/GenBank/DDBJ databases">
        <authorList>
            <person name="Naeem Raeece"/>
        </authorList>
    </citation>
    <scope>NUCLEOTIDE SEQUENCE [LARGE SCALE GENOMIC DNA]</scope>
</reference>
<feature type="chain" id="PRO_5008381076" description="Pv-fam-d protein" evidence="1">
    <location>
        <begin position="26"/>
        <end position="238"/>
    </location>
</feature>
<organism evidence="2 3">
    <name type="scientific">Plasmodium ovale curtisi</name>
    <dbReference type="NCBI Taxonomy" id="864141"/>
    <lineage>
        <taxon>Eukaryota</taxon>
        <taxon>Sar</taxon>
        <taxon>Alveolata</taxon>
        <taxon>Apicomplexa</taxon>
        <taxon>Aconoidasida</taxon>
        <taxon>Haemosporida</taxon>
        <taxon>Plasmodiidae</taxon>
        <taxon>Plasmodium</taxon>
        <taxon>Plasmodium (Plasmodium)</taxon>
    </lineage>
</organism>
<evidence type="ECO:0000256" key="1">
    <source>
        <dbReference type="SAM" id="SignalP"/>
    </source>
</evidence>
<protein>
    <recommendedName>
        <fullName evidence="4">Pv-fam-d protein</fullName>
    </recommendedName>
</protein>
<name>A0A1A8WRG2_PLAOA</name>
<evidence type="ECO:0000313" key="2">
    <source>
        <dbReference type="EMBL" id="SBS93905.1"/>
    </source>
</evidence>
<sequence length="238" mass="28083">MIKKSNQIYIAINALFLLFTSLCKCQYSKESASCHPVDTLINILLKGEGDLQIVPRKSSLKERIMGLRNAYDDIFEKQLNALSDDDHFHSENTFEKHYNQLKRYHSSDSMNYMSNDVDYDNYAHNNVDDANYAHYDVYRADNPDSDIDDDYCYNYKETSFPLECSTHHRYKRDTLDCNDDYEDNLEISEGSFRNKNKSEKEKSVLPFVKFIKKSDAKFESDVMNLLMKYHKIYRRGIK</sequence>
<accession>A0A1A8WRG2</accession>
<dbReference type="AlphaFoldDB" id="A0A1A8WRG2"/>
<evidence type="ECO:0000313" key="3">
    <source>
        <dbReference type="Proteomes" id="UP000078560"/>
    </source>
</evidence>
<proteinExistence type="predicted"/>
<dbReference type="Proteomes" id="UP000078560">
    <property type="component" value="Unassembled WGS sequence"/>
</dbReference>
<keyword evidence="1" id="KW-0732">Signal</keyword>
<feature type="signal peptide" evidence="1">
    <location>
        <begin position="1"/>
        <end position="25"/>
    </location>
</feature>
<dbReference type="EMBL" id="FLQU01001649">
    <property type="protein sequence ID" value="SBS93905.1"/>
    <property type="molecule type" value="Genomic_DNA"/>
</dbReference>
<gene>
    <name evidence="2" type="ORF">POVCU2_0084380</name>
</gene>